<comment type="caution">
    <text evidence="2">The sequence shown here is derived from an EMBL/GenBank/DDBJ whole genome shotgun (WGS) entry which is preliminary data.</text>
</comment>
<organism evidence="2 3">
    <name type="scientific">Rhodanobacter caeni</name>
    <dbReference type="NCBI Taxonomy" id="657654"/>
    <lineage>
        <taxon>Bacteria</taxon>
        <taxon>Pseudomonadati</taxon>
        <taxon>Pseudomonadota</taxon>
        <taxon>Gammaproteobacteria</taxon>
        <taxon>Lysobacterales</taxon>
        <taxon>Rhodanobacteraceae</taxon>
        <taxon>Rhodanobacter</taxon>
    </lineage>
</organism>
<proteinExistence type="predicted"/>
<evidence type="ECO:0000313" key="3">
    <source>
        <dbReference type="Proteomes" id="UP001500657"/>
    </source>
</evidence>
<sequence length="146" mass="15542">MKTKVLALTLLALSAVPAIGMAEDVVYLSFQDTVAAATASGKLDGSVKFYLAGNQPAGKVEVVNDNVVTNKKTNAFGKSSQETCSWVLQSALITLQDAARQAGANAVVDIESYYKKQVHRDPKNYECHKGSLMSGVALRGKLAKVH</sequence>
<feature type="chain" id="PRO_5045586841" evidence="1">
    <location>
        <begin position="23"/>
        <end position="146"/>
    </location>
</feature>
<accession>A0ABN0U8Y0</accession>
<gene>
    <name evidence="2" type="ORF">GCM10009126_05410</name>
</gene>
<keyword evidence="3" id="KW-1185">Reference proteome</keyword>
<evidence type="ECO:0000256" key="1">
    <source>
        <dbReference type="SAM" id="SignalP"/>
    </source>
</evidence>
<dbReference type="EMBL" id="BAAAFO010000001">
    <property type="protein sequence ID" value="GAA0242669.1"/>
    <property type="molecule type" value="Genomic_DNA"/>
</dbReference>
<name>A0ABN0U8Y0_9GAMM</name>
<evidence type="ECO:0000313" key="2">
    <source>
        <dbReference type="EMBL" id="GAA0242669.1"/>
    </source>
</evidence>
<dbReference type="Proteomes" id="UP001500657">
    <property type="component" value="Unassembled WGS sequence"/>
</dbReference>
<protein>
    <submittedName>
        <fullName evidence="2">Phosphoribosylglycinamide formyltransferase</fullName>
    </submittedName>
</protein>
<keyword evidence="1" id="KW-0732">Signal</keyword>
<reference evidence="2 3" key="1">
    <citation type="journal article" date="2019" name="Int. J. Syst. Evol. Microbiol.">
        <title>The Global Catalogue of Microorganisms (GCM) 10K type strain sequencing project: providing services to taxonomists for standard genome sequencing and annotation.</title>
        <authorList>
            <consortium name="The Broad Institute Genomics Platform"/>
            <consortium name="The Broad Institute Genome Sequencing Center for Infectious Disease"/>
            <person name="Wu L."/>
            <person name="Ma J."/>
        </authorList>
    </citation>
    <scope>NUCLEOTIDE SEQUENCE [LARGE SCALE GENOMIC DNA]</scope>
    <source>
        <strain evidence="2 3">JCM 16242</strain>
    </source>
</reference>
<feature type="signal peptide" evidence="1">
    <location>
        <begin position="1"/>
        <end position="22"/>
    </location>
</feature>
<dbReference type="RefSeq" id="WP_343879895.1">
    <property type="nucleotide sequence ID" value="NZ_BAAAFO010000001.1"/>
</dbReference>